<dbReference type="GO" id="GO:0032259">
    <property type="term" value="P:methylation"/>
    <property type="evidence" value="ECO:0007669"/>
    <property type="project" value="UniProtKB-KW"/>
</dbReference>
<keyword evidence="3" id="KW-0949">S-adenosyl-L-methionine</keyword>
<dbReference type="PANTHER" id="PTHR11746">
    <property type="entry name" value="O-METHYLTRANSFERASE"/>
    <property type="match status" value="1"/>
</dbReference>
<proteinExistence type="predicted"/>
<dbReference type="GO" id="GO:0008171">
    <property type="term" value="F:O-methyltransferase activity"/>
    <property type="evidence" value="ECO:0007669"/>
    <property type="project" value="InterPro"/>
</dbReference>
<reference evidence="5" key="1">
    <citation type="submission" date="2021-03" db="EMBL/GenBank/DDBJ databases">
        <authorList>
            <consortium name="Genoscope - CEA"/>
            <person name="William W."/>
        </authorList>
    </citation>
    <scope>NUCLEOTIDE SEQUENCE</scope>
    <source>
        <strain evidence="5">Doubled-haploid Pahang</strain>
    </source>
</reference>
<feature type="domain" description="O-methyltransferase C-terminal" evidence="4">
    <location>
        <begin position="32"/>
        <end position="107"/>
    </location>
</feature>
<organism evidence="5">
    <name type="scientific">Musa acuminata subsp. malaccensis</name>
    <name type="common">Wild banana</name>
    <name type="synonym">Musa malaccensis</name>
    <dbReference type="NCBI Taxonomy" id="214687"/>
    <lineage>
        <taxon>Eukaryota</taxon>
        <taxon>Viridiplantae</taxon>
        <taxon>Streptophyta</taxon>
        <taxon>Embryophyta</taxon>
        <taxon>Tracheophyta</taxon>
        <taxon>Spermatophyta</taxon>
        <taxon>Magnoliopsida</taxon>
        <taxon>Liliopsida</taxon>
        <taxon>Zingiberales</taxon>
        <taxon>Musaceae</taxon>
        <taxon>Musa</taxon>
    </lineage>
</organism>
<keyword evidence="1" id="KW-0489">Methyltransferase</keyword>
<gene>
    <name evidence="5" type="ORF">GSMUA_239090.1</name>
</gene>
<evidence type="ECO:0000256" key="3">
    <source>
        <dbReference type="ARBA" id="ARBA00022691"/>
    </source>
</evidence>
<evidence type="ECO:0000313" key="5">
    <source>
        <dbReference type="EMBL" id="CAG1835940.1"/>
    </source>
</evidence>
<dbReference type="PROSITE" id="PS51683">
    <property type="entry name" value="SAM_OMT_II"/>
    <property type="match status" value="1"/>
</dbReference>
<dbReference type="InterPro" id="IPR016461">
    <property type="entry name" value="COMT-like"/>
</dbReference>
<dbReference type="InterPro" id="IPR029063">
    <property type="entry name" value="SAM-dependent_MTases_sf"/>
</dbReference>
<dbReference type="Gene3D" id="3.40.50.150">
    <property type="entry name" value="Vaccinia Virus protein VP39"/>
    <property type="match status" value="1"/>
</dbReference>
<evidence type="ECO:0000259" key="4">
    <source>
        <dbReference type="Pfam" id="PF00891"/>
    </source>
</evidence>
<evidence type="ECO:0000256" key="2">
    <source>
        <dbReference type="ARBA" id="ARBA00022679"/>
    </source>
</evidence>
<dbReference type="AlphaFoldDB" id="A0A8D6ZTE6"/>
<accession>A0A8D6ZTE6</accession>
<keyword evidence="2" id="KW-0808">Transferase</keyword>
<name>A0A8D6ZTE6_MUSAM</name>
<dbReference type="InterPro" id="IPR001077">
    <property type="entry name" value="COMT_C"/>
</dbReference>
<dbReference type="EMBL" id="HG996474">
    <property type="protein sequence ID" value="CAG1835940.1"/>
    <property type="molecule type" value="Genomic_DNA"/>
</dbReference>
<evidence type="ECO:0000256" key="1">
    <source>
        <dbReference type="ARBA" id="ARBA00022603"/>
    </source>
</evidence>
<protein>
    <submittedName>
        <fullName evidence="5">(wild Malaysian banana) hypothetical protein</fullName>
    </submittedName>
</protein>
<sequence>MLSSDGIPFHYYISSGHTLSNKLEHLQNTFDETRNLLRVYSGFNDMEVLVDVNGIDGTSLQMITSRHPHIKGINYNLSRIISGAQPMPGVEHISIDMFEAIPSRDAHVF</sequence>
<dbReference type="Pfam" id="PF00891">
    <property type="entry name" value="Methyltransf_2"/>
    <property type="match status" value="1"/>
</dbReference>
<dbReference type="SUPFAM" id="SSF53335">
    <property type="entry name" value="S-adenosyl-L-methionine-dependent methyltransferases"/>
    <property type="match status" value="1"/>
</dbReference>